<accession>A0A8T3BL84</accession>
<name>A0A8T3BL84_DENNO</name>
<evidence type="ECO:0000313" key="1">
    <source>
        <dbReference type="EMBL" id="KAI0513363.1"/>
    </source>
</evidence>
<gene>
    <name evidence="1" type="ORF">KFK09_009380</name>
</gene>
<proteinExistence type="predicted"/>
<dbReference type="AlphaFoldDB" id="A0A8T3BL84"/>
<organism evidence="1 2">
    <name type="scientific">Dendrobium nobile</name>
    <name type="common">Orchid</name>
    <dbReference type="NCBI Taxonomy" id="94219"/>
    <lineage>
        <taxon>Eukaryota</taxon>
        <taxon>Viridiplantae</taxon>
        <taxon>Streptophyta</taxon>
        <taxon>Embryophyta</taxon>
        <taxon>Tracheophyta</taxon>
        <taxon>Spermatophyta</taxon>
        <taxon>Magnoliopsida</taxon>
        <taxon>Liliopsida</taxon>
        <taxon>Asparagales</taxon>
        <taxon>Orchidaceae</taxon>
        <taxon>Epidendroideae</taxon>
        <taxon>Malaxideae</taxon>
        <taxon>Dendrobiinae</taxon>
        <taxon>Dendrobium</taxon>
    </lineage>
</organism>
<dbReference type="EMBL" id="JAGYWB010000008">
    <property type="protein sequence ID" value="KAI0513363.1"/>
    <property type="molecule type" value="Genomic_DNA"/>
</dbReference>
<sequence>MLIFFRNKFTFLKANKQKKMKEKAATNKSRMSNNLCLKHFILIVVKSCEMLLSNNTYINEIQTSTEIKNSSIQLKSQQKQLGRILYKFRFNTAKNLPPNSIFNHAIKLQPNRTLY</sequence>
<reference evidence="1" key="1">
    <citation type="journal article" date="2022" name="Front. Genet.">
        <title>Chromosome-Scale Assembly of the Dendrobium nobile Genome Provides Insights Into the Molecular Mechanism of the Biosynthesis of the Medicinal Active Ingredient of Dendrobium.</title>
        <authorList>
            <person name="Xu Q."/>
            <person name="Niu S.-C."/>
            <person name="Li K.-L."/>
            <person name="Zheng P.-J."/>
            <person name="Zhang X.-J."/>
            <person name="Jia Y."/>
            <person name="Liu Y."/>
            <person name="Niu Y.-X."/>
            <person name="Yu L.-H."/>
            <person name="Chen D.-F."/>
            <person name="Zhang G.-Q."/>
        </authorList>
    </citation>
    <scope>NUCLEOTIDE SEQUENCE</scope>
    <source>
        <tissue evidence="1">Leaf</tissue>
    </source>
</reference>
<keyword evidence="2" id="KW-1185">Reference proteome</keyword>
<comment type="caution">
    <text evidence="1">The sequence shown here is derived from an EMBL/GenBank/DDBJ whole genome shotgun (WGS) entry which is preliminary data.</text>
</comment>
<protein>
    <submittedName>
        <fullName evidence="1">Uncharacterized protein</fullName>
    </submittedName>
</protein>
<dbReference type="Proteomes" id="UP000829196">
    <property type="component" value="Unassembled WGS sequence"/>
</dbReference>
<evidence type="ECO:0000313" key="2">
    <source>
        <dbReference type="Proteomes" id="UP000829196"/>
    </source>
</evidence>